<evidence type="ECO:0000313" key="1">
    <source>
        <dbReference type="EMBL" id="RZC77481.1"/>
    </source>
</evidence>
<dbReference type="Pfam" id="PF09725">
    <property type="entry name" value="Fra10Ac1"/>
    <property type="match status" value="1"/>
</dbReference>
<accession>A0A4Y7KZG2</accession>
<sequence length="149" mass="17691">MTSFGSLRSAVFDKEERKQQYQSHIRGLNAFDRHKKFLKDYVDFYGTGRKVDIVLPSKTDQDTLREGHRFIRSEEDDMDSSWEQRLVKRYYDKLFKEYPLQFTFQHSDCIIVSYMLIQKGPYLCRRSSALDTALLICHNTRRESITSTA</sequence>
<dbReference type="EMBL" id="CM010723">
    <property type="protein sequence ID" value="RZC77481.1"/>
    <property type="molecule type" value="Genomic_DNA"/>
</dbReference>
<protein>
    <submittedName>
        <fullName evidence="1">Uncharacterized protein</fullName>
    </submittedName>
</protein>
<dbReference type="OMA" id="CHNTRRE"/>
<keyword evidence="2" id="KW-1185">Reference proteome</keyword>
<name>A0A4Y7KZG2_PAPSO</name>
<dbReference type="AlphaFoldDB" id="A0A4Y7KZG2"/>
<evidence type="ECO:0000313" key="2">
    <source>
        <dbReference type="Proteomes" id="UP000316621"/>
    </source>
</evidence>
<dbReference type="STRING" id="3469.A0A4Y7KZG2"/>
<gene>
    <name evidence="1" type="ORF">C5167_001751</name>
</gene>
<dbReference type="PANTHER" id="PTHR11567">
    <property type="entry name" value="ACID PHOSPHATASE-RELATED"/>
    <property type="match status" value="1"/>
</dbReference>
<dbReference type="InterPro" id="IPR050645">
    <property type="entry name" value="Histidine_acid_phosphatase"/>
</dbReference>
<dbReference type="GO" id="GO:0016791">
    <property type="term" value="F:phosphatase activity"/>
    <property type="evidence" value="ECO:0007669"/>
    <property type="project" value="TreeGrafter"/>
</dbReference>
<dbReference type="Gramene" id="RZC77481">
    <property type="protein sequence ID" value="RZC77481"/>
    <property type="gene ID" value="C5167_001751"/>
</dbReference>
<organism evidence="1 2">
    <name type="scientific">Papaver somniferum</name>
    <name type="common">Opium poppy</name>
    <dbReference type="NCBI Taxonomy" id="3469"/>
    <lineage>
        <taxon>Eukaryota</taxon>
        <taxon>Viridiplantae</taxon>
        <taxon>Streptophyta</taxon>
        <taxon>Embryophyta</taxon>
        <taxon>Tracheophyta</taxon>
        <taxon>Spermatophyta</taxon>
        <taxon>Magnoliopsida</taxon>
        <taxon>Ranunculales</taxon>
        <taxon>Papaveraceae</taxon>
        <taxon>Papaveroideae</taxon>
        <taxon>Papaver</taxon>
    </lineage>
</organism>
<dbReference type="PANTHER" id="PTHR11567:SF25">
    <property type="entry name" value="PROTEIN FRA10AC1"/>
    <property type="match status" value="1"/>
</dbReference>
<dbReference type="InterPro" id="IPR019129">
    <property type="entry name" value="Folate-sensitive_fs_Fra10Ac1"/>
</dbReference>
<reference evidence="1 2" key="1">
    <citation type="journal article" date="2018" name="Science">
        <title>The opium poppy genome and morphinan production.</title>
        <authorList>
            <person name="Guo L."/>
            <person name="Winzer T."/>
            <person name="Yang X."/>
            <person name="Li Y."/>
            <person name="Ning Z."/>
            <person name="He Z."/>
            <person name="Teodor R."/>
            <person name="Lu Y."/>
            <person name="Bowser T.A."/>
            <person name="Graham I.A."/>
            <person name="Ye K."/>
        </authorList>
    </citation>
    <scope>NUCLEOTIDE SEQUENCE [LARGE SCALE GENOMIC DNA]</scope>
    <source>
        <strain evidence="2">cv. HN1</strain>
        <tissue evidence="1">Leaves</tissue>
    </source>
</reference>
<dbReference type="Proteomes" id="UP000316621">
    <property type="component" value="Chromosome 9"/>
</dbReference>
<proteinExistence type="predicted"/>